<dbReference type="Pfam" id="PF15924">
    <property type="entry name" value="ALG11_N"/>
    <property type="match status" value="2"/>
</dbReference>
<dbReference type="SUPFAM" id="SSF53756">
    <property type="entry name" value="UDP-Glycosyltransferase/glycogen phosphorylase"/>
    <property type="match status" value="1"/>
</dbReference>
<keyword evidence="12 20" id="KW-0378">Hydrolase</keyword>
<reference evidence="24 25" key="1">
    <citation type="submission" date="2021-05" db="EMBL/GenBank/DDBJ databases">
        <title>Genome Assembly of Synthetic Allotetraploid Brassica napus Reveals Homoeologous Exchanges between Subgenomes.</title>
        <authorList>
            <person name="Davis J.T."/>
        </authorList>
    </citation>
    <scope>NUCLEOTIDE SEQUENCE [LARGE SCALE GENOMIC DNA]</scope>
    <source>
        <strain evidence="25">cv. Da-Ae</strain>
        <tissue evidence="24">Seedling</tissue>
    </source>
</reference>
<dbReference type="InterPro" id="IPR031814">
    <property type="entry name" value="ALG11_N"/>
</dbReference>
<evidence type="ECO:0000256" key="5">
    <source>
        <dbReference type="ARBA" id="ARBA00012645"/>
    </source>
</evidence>
<proteinExistence type="inferred from homology"/>
<evidence type="ECO:0000313" key="25">
    <source>
        <dbReference type="Proteomes" id="UP000824890"/>
    </source>
</evidence>
<evidence type="ECO:0000256" key="21">
    <source>
        <dbReference type="SAM" id="MobiDB-lite"/>
    </source>
</evidence>
<keyword evidence="18" id="KW-0464">Manganese</keyword>
<evidence type="ECO:0000256" key="11">
    <source>
        <dbReference type="ARBA" id="ARBA00022723"/>
    </source>
</evidence>
<keyword evidence="15 20" id="KW-0904">Protein phosphatase</keyword>
<evidence type="ECO:0000256" key="14">
    <source>
        <dbReference type="ARBA" id="ARBA00022842"/>
    </source>
</evidence>
<evidence type="ECO:0000256" key="19">
    <source>
        <dbReference type="ARBA" id="ARBA00045065"/>
    </source>
</evidence>
<dbReference type="SUPFAM" id="SSF81383">
    <property type="entry name" value="F-box domain"/>
    <property type="match status" value="1"/>
</dbReference>
<feature type="domain" description="PPM-type phosphatase" evidence="23">
    <location>
        <begin position="127"/>
        <end position="383"/>
    </location>
</feature>
<dbReference type="InterPro" id="IPR001932">
    <property type="entry name" value="PPM-type_phosphatase-like_dom"/>
</dbReference>
<dbReference type="PROSITE" id="PS51746">
    <property type="entry name" value="PPM_2"/>
    <property type="match status" value="1"/>
</dbReference>
<dbReference type="SMART" id="SM00332">
    <property type="entry name" value="PP2Cc"/>
    <property type="match status" value="1"/>
</dbReference>
<evidence type="ECO:0000256" key="9">
    <source>
        <dbReference type="ARBA" id="ARBA00022679"/>
    </source>
</evidence>
<dbReference type="PROSITE" id="PS50181">
    <property type="entry name" value="FBOX"/>
    <property type="match status" value="1"/>
</dbReference>
<keyword evidence="10" id="KW-0812">Transmembrane</keyword>
<evidence type="ECO:0000256" key="12">
    <source>
        <dbReference type="ARBA" id="ARBA00022801"/>
    </source>
</evidence>
<keyword evidence="25" id="KW-1185">Reference proteome</keyword>
<dbReference type="InterPro" id="IPR036047">
    <property type="entry name" value="F-box-like_dom_sf"/>
</dbReference>
<evidence type="ECO:0000256" key="8">
    <source>
        <dbReference type="ARBA" id="ARBA00022676"/>
    </source>
</evidence>
<dbReference type="Proteomes" id="UP000824890">
    <property type="component" value="Unassembled WGS sequence"/>
</dbReference>
<dbReference type="InterPro" id="IPR038013">
    <property type="entry name" value="ALG11"/>
</dbReference>
<keyword evidence="13" id="KW-0256">Endoplasmic reticulum</keyword>
<evidence type="ECO:0000256" key="10">
    <source>
        <dbReference type="ARBA" id="ARBA00022692"/>
    </source>
</evidence>
<comment type="cofactor">
    <cofactor evidence="1">
        <name>Mn(2+)</name>
        <dbReference type="ChEBI" id="CHEBI:29035"/>
    </cofactor>
</comment>
<evidence type="ECO:0000313" key="24">
    <source>
        <dbReference type="EMBL" id="KAH0882445.1"/>
    </source>
</evidence>
<evidence type="ECO:0000256" key="4">
    <source>
        <dbReference type="ARBA" id="ARBA00004922"/>
    </source>
</evidence>
<dbReference type="Gene3D" id="3.80.10.10">
    <property type="entry name" value="Ribonuclease Inhibitor"/>
    <property type="match status" value="1"/>
</dbReference>
<dbReference type="EC" id="3.1.3.16" evidence="6"/>
<dbReference type="CDD" id="cd00143">
    <property type="entry name" value="PP2Cc"/>
    <property type="match status" value="1"/>
</dbReference>
<comment type="cofactor">
    <cofactor evidence="2">
        <name>Mg(2+)</name>
        <dbReference type="ChEBI" id="CHEBI:18420"/>
    </cofactor>
</comment>
<dbReference type="InterPro" id="IPR001296">
    <property type="entry name" value="Glyco_trans_1"/>
</dbReference>
<comment type="pathway">
    <text evidence="4">Protein modification; protein glycosylation.</text>
</comment>
<accession>A0ABQ7ZR22</accession>
<evidence type="ECO:0000259" key="22">
    <source>
        <dbReference type="PROSITE" id="PS50181"/>
    </source>
</evidence>
<comment type="caution">
    <text evidence="24">The sequence shown here is derived from an EMBL/GenBank/DDBJ whole genome shotgun (WGS) entry which is preliminary data.</text>
</comment>
<dbReference type="InterPro" id="IPR000222">
    <property type="entry name" value="PP2C_BS"/>
</dbReference>
<dbReference type="SUPFAM" id="SSF81606">
    <property type="entry name" value="PP2C-like"/>
    <property type="match status" value="1"/>
</dbReference>
<evidence type="ECO:0000256" key="2">
    <source>
        <dbReference type="ARBA" id="ARBA00001946"/>
    </source>
</evidence>
<dbReference type="InterPro" id="IPR053781">
    <property type="entry name" value="F-box_AtFBL13-like"/>
</dbReference>
<evidence type="ECO:0000259" key="23">
    <source>
        <dbReference type="PROSITE" id="PS51746"/>
    </source>
</evidence>
<dbReference type="PANTHER" id="PTHR45919">
    <property type="entry name" value="GDP-MAN:MAN(3)GLCNAC(2)-PP-DOL ALPHA-1,2-MANNOSYLTRANSFERASE"/>
    <property type="match status" value="1"/>
</dbReference>
<dbReference type="InterPro" id="IPR036457">
    <property type="entry name" value="PPM-type-like_dom_sf"/>
</dbReference>
<keyword evidence="11" id="KW-0479">Metal-binding</keyword>
<evidence type="ECO:0000256" key="13">
    <source>
        <dbReference type="ARBA" id="ARBA00022824"/>
    </source>
</evidence>
<name>A0ABQ7ZR22_BRANA</name>
<evidence type="ECO:0000256" key="7">
    <source>
        <dbReference type="ARBA" id="ARBA00022018"/>
    </source>
</evidence>
<evidence type="ECO:0000256" key="18">
    <source>
        <dbReference type="ARBA" id="ARBA00023211"/>
    </source>
</evidence>
<keyword evidence="17" id="KW-0472">Membrane</keyword>
<dbReference type="PANTHER" id="PTHR45919:SF1">
    <property type="entry name" value="GDP-MAN:MAN(3)GLCNAC(2)-PP-DOL ALPHA-1,2-MANNOSYLTRANSFERASE"/>
    <property type="match status" value="1"/>
</dbReference>
<dbReference type="PROSITE" id="PS01032">
    <property type="entry name" value="PPM_1"/>
    <property type="match status" value="1"/>
</dbReference>
<feature type="compositionally biased region" description="Basic and acidic residues" evidence="21">
    <location>
        <begin position="11"/>
        <end position="20"/>
    </location>
</feature>
<dbReference type="Gene3D" id="3.40.50.2000">
    <property type="entry name" value="Glycogen Phosphorylase B"/>
    <property type="match status" value="1"/>
</dbReference>
<dbReference type="CDD" id="cd22160">
    <property type="entry name" value="F-box_AtFBL13-like"/>
    <property type="match status" value="1"/>
</dbReference>
<dbReference type="InterPro" id="IPR032675">
    <property type="entry name" value="LRR_dom_sf"/>
</dbReference>
<comment type="subcellular location">
    <subcellularLocation>
        <location evidence="3">Endoplasmic reticulum membrane</location>
        <topology evidence="3">Single-pass membrane protein</topology>
    </subcellularLocation>
</comment>
<evidence type="ECO:0000256" key="16">
    <source>
        <dbReference type="ARBA" id="ARBA00022989"/>
    </source>
</evidence>
<protein>
    <recommendedName>
        <fullName evidence="7">GDP-Man:Man(3)GlcNAc(2)-PP-Dol alpha-1,2-mannosyltransferase</fullName>
        <ecNumber evidence="5">2.4.1.131</ecNumber>
        <ecNumber evidence="6">3.1.3.16</ecNumber>
    </recommendedName>
</protein>
<evidence type="ECO:0000256" key="3">
    <source>
        <dbReference type="ARBA" id="ARBA00004389"/>
    </source>
</evidence>
<dbReference type="Pfam" id="PF00481">
    <property type="entry name" value="PP2C"/>
    <property type="match status" value="1"/>
</dbReference>
<dbReference type="Pfam" id="PF00646">
    <property type="entry name" value="F-box"/>
    <property type="match status" value="1"/>
</dbReference>
<keyword evidence="8" id="KW-0328">Glycosyltransferase</keyword>
<gene>
    <name evidence="24" type="ORF">HID58_058541</name>
</gene>
<dbReference type="InterPro" id="IPR001810">
    <property type="entry name" value="F-box_dom"/>
</dbReference>
<feature type="compositionally biased region" description="Polar residues" evidence="21">
    <location>
        <begin position="76"/>
        <end position="85"/>
    </location>
</feature>
<dbReference type="SMART" id="SM00331">
    <property type="entry name" value="PP2C_SIG"/>
    <property type="match status" value="1"/>
</dbReference>
<dbReference type="Gene3D" id="3.60.40.10">
    <property type="entry name" value="PPM-type phosphatase domain"/>
    <property type="match status" value="1"/>
</dbReference>
<keyword evidence="14" id="KW-0460">Magnesium</keyword>
<dbReference type="EC" id="2.4.1.131" evidence="5"/>
<keyword evidence="9" id="KW-0808">Transferase</keyword>
<feature type="region of interest" description="Disordered" evidence="21">
    <location>
        <begin position="1"/>
        <end position="23"/>
    </location>
</feature>
<feature type="domain" description="F-box" evidence="22">
    <location>
        <begin position="419"/>
        <end position="469"/>
    </location>
</feature>
<comment type="catalytic activity">
    <reaction evidence="19">
        <text>an alpha-D-Man-(1-&gt;3)-[alpha-D-Man-(1-&gt;6)]-beta-D-Man-(1-&gt;4)-beta-D-GlcNAc-(1-&gt;4)-alpha-D-GlcNAc-diphospho-di-trans,poly-cis-dolichol + 2 GDP-alpha-D-mannose = an alpha-D-Man-(1-&gt;2)-alpha-D-Man-(1-&gt;2)-alpha-D-Man-(1-&gt;3)-[alpha-D-Man-(1-&gt;6)]-beta-D-Man-(1-&gt;4)-beta-D-GlcNAc-(1-&gt;4)-alpha-D-GlcNAc-diphospho-di-trans,poly-cis-dolichol + 2 GDP + 2 H(+)</text>
        <dbReference type="Rhea" id="RHEA:29523"/>
        <dbReference type="Rhea" id="RHEA-COMP:19515"/>
        <dbReference type="Rhea" id="RHEA-COMP:19516"/>
        <dbReference type="ChEBI" id="CHEBI:15378"/>
        <dbReference type="ChEBI" id="CHEBI:57527"/>
        <dbReference type="ChEBI" id="CHEBI:58189"/>
        <dbReference type="ChEBI" id="CHEBI:132511"/>
        <dbReference type="ChEBI" id="CHEBI:132515"/>
        <dbReference type="EC" id="2.4.1.131"/>
    </reaction>
    <physiologicalReaction direction="left-to-right" evidence="19">
        <dbReference type="Rhea" id="RHEA:29524"/>
    </physiologicalReaction>
</comment>
<evidence type="ECO:0000256" key="20">
    <source>
        <dbReference type="RuleBase" id="RU003465"/>
    </source>
</evidence>
<dbReference type="CDD" id="cd03806">
    <property type="entry name" value="GT4_ALG11-like"/>
    <property type="match status" value="1"/>
</dbReference>
<feature type="compositionally biased region" description="Polar residues" evidence="21">
    <location>
        <begin position="1"/>
        <end position="10"/>
    </location>
</feature>
<keyword evidence="16" id="KW-1133">Transmembrane helix</keyword>
<evidence type="ECO:0000256" key="15">
    <source>
        <dbReference type="ARBA" id="ARBA00022912"/>
    </source>
</evidence>
<sequence length="1122" mass="126152">MQVSKNPTKQTNREKKKLTEDYTMSRSVIMASESPVYFPSPLVFSPTSAKTPPSSPRWTPPKKIMIACPPRKPKETTSSSESNTALKRKRPPMLDLKLPPTVSSWCSTTVKTPGKADDVVEAEGDGVYSVYCKRGRRGPMEDRYAAAVDPGERVRKKAFFGVFDGHGGSKAAEFAAKNLGNNIEAAMEAARSGEEGYSVERAIREGYIKTDEDFLKEGSRGGACCVTALISEGELSVSNAGDCRAVISRGGVAEALTTDHNPSQASEFKRIEALGGYVDSCNGVWRIQGTLAVSRGIGDRYLKEWVIAEPETRTLRIKPELEFLILASDGLWDKVTNQEAVDVVRPFCVGVKNPKTLSACKKLAELSCKRGCLDDISLIIIQLQQMVDECENGDGATAARRYSHQDHKTKEAGDSSDGVDSISFLPDVILQSILSSLPTEIAIKTSILSKRWRHVWSDTPCLSFDWIRPHGPKGDIINKILGRYKARKMISFKLNANLQDDIPYIDRWIEFAMSRNVENMSLVFGYDGDHKYHVPDSFYISNSFKQLKCMDKILSGCPVLESLTLDFCDKLLVLDLSKYLRLRTLVIKQARMEICFCALEDLEADFLQTMVLRMLEKLQHVDKLTFGENFLTVLTLAELRSIPIPRFKVKDLTLETMISQYVIPGIVRVLQNSPELKKLTTIHRMMFGTITKNKIDTYLDLQGVKKDQRWSLEARVFENLKHWDVESRHVASFMELMKRAVGFFHPYTNDGGGGERVLWCAVKAIQEETPDLDCIVFTGDHDSSSDSLARRAALRKFTPLYFIDTSGYAFTYPLARLFGCKVVCYTHYPTISLDMISRVRQRNSMYNNDASIAKSNWLSTCKVVYYRAFSWLYGMVGSCTHLAMVNSSWTKSHIEVLWRIPERIRRVYPPCDTSGLQTLPLERSSDPPVFISVAQFRPEKAHMLQLEAFSLALEKLGPGVPRPKLQFVGSCRNESDEERLQKLKDRAGELKVDGDVEFYKNAMYRELVALLGNAVAGMHGMIDEHFGISVVEYMAAGAIPIAHNSAGPKMDIVLEEEGQRTGFLAETVEEYAEAIVEVVKMSETERLKMAEYARKRARRFSEQQFSEDFKTAIRPVFTCAVK</sequence>
<evidence type="ECO:0000256" key="1">
    <source>
        <dbReference type="ARBA" id="ARBA00001936"/>
    </source>
</evidence>
<dbReference type="EMBL" id="JAGKQM010000014">
    <property type="protein sequence ID" value="KAH0882445.1"/>
    <property type="molecule type" value="Genomic_DNA"/>
</dbReference>
<comment type="similarity">
    <text evidence="20">Belongs to the PP2C family.</text>
</comment>
<evidence type="ECO:0000256" key="17">
    <source>
        <dbReference type="ARBA" id="ARBA00023136"/>
    </source>
</evidence>
<organism evidence="24 25">
    <name type="scientific">Brassica napus</name>
    <name type="common">Rape</name>
    <dbReference type="NCBI Taxonomy" id="3708"/>
    <lineage>
        <taxon>Eukaryota</taxon>
        <taxon>Viridiplantae</taxon>
        <taxon>Streptophyta</taxon>
        <taxon>Embryophyta</taxon>
        <taxon>Tracheophyta</taxon>
        <taxon>Spermatophyta</taxon>
        <taxon>Magnoliopsida</taxon>
        <taxon>eudicotyledons</taxon>
        <taxon>Gunneridae</taxon>
        <taxon>Pentapetalae</taxon>
        <taxon>rosids</taxon>
        <taxon>malvids</taxon>
        <taxon>Brassicales</taxon>
        <taxon>Brassicaceae</taxon>
        <taxon>Brassiceae</taxon>
        <taxon>Brassica</taxon>
    </lineage>
</organism>
<feature type="region of interest" description="Disordered" evidence="21">
    <location>
        <begin position="43"/>
        <end position="89"/>
    </location>
</feature>
<evidence type="ECO:0000256" key="6">
    <source>
        <dbReference type="ARBA" id="ARBA00013081"/>
    </source>
</evidence>
<dbReference type="Pfam" id="PF00534">
    <property type="entry name" value="Glycos_transf_1"/>
    <property type="match status" value="1"/>
</dbReference>